<proteinExistence type="predicted"/>
<evidence type="ECO:0000313" key="2">
    <source>
        <dbReference type="Proteomes" id="UP001239111"/>
    </source>
</evidence>
<comment type="caution">
    <text evidence="1">The sequence shown here is derived from an EMBL/GenBank/DDBJ whole genome shotgun (WGS) entry which is preliminary data.</text>
</comment>
<dbReference type="Proteomes" id="UP001239111">
    <property type="component" value="Chromosome 1"/>
</dbReference>
<sequence length="381" mass="42260">MCSIAIPSELLLGHSPPVYGSLLYSSLMVTTPPIASRSVPPQIRPCLASGSLQLGGLLKGSNDAANNNRKNKKRVVFADDRGRPLTQVRVMSEPSNMPPLWTSAYIASLARGEVFRNLDGSLTILQQSQQQTQQAQNNNKPKETLNGERLLLAEASPWEASFSQPASDYLAFRAKLDRSSVSLENVIVRESEHCLVGTVKVKNIAYDKEVTIRVTSDSWASHEDVECNFVEQPGLTVSQAAVRSLYDTFRFRLTLPQTQSKSSSSSPLSSPTGTNKTSHQIEFCVRYRSGGEEFWDNNDGANYIVKKKRQVTLEEQVAELLSACCGPSAAHNGFLQMGTMRRAKQDAQQLVHPVDDATKMHLRTWSEFASWQHLENDGPYW</sequence>
<name>A0ACC2PWU4_9HYME</name>
<keyword evidence="2" id="KW-1185">Reference proteome</keyword>
<reference evidence="1" key="1">
    <citation type="submission" date="2023-04" db="EMBL/GenBank/DDBJ databases">
        <title>A chromosome-level genome assembly of the parasitoid wasp Eretmocerus hayati.</title>
        <authorList>
            <person name="Zhong Y."/>
            <person name="Liu S."/>
            <person name="Liu Y."/>
        </authorList>
    </citation>
    <scope>NUCLEOTIDE SEQUENCE</scope>
    <source>
        <strain evidence="1">ZJU_SS_LIU_2023</strain>
    </source>
</reference>
<evidence type="ECO:0000313" key="1">
    <source>
        <dbReference type="EMBL" id="KAJ8686280.1"/>
    </source>
</evidence>
<dbReference type="EMBL" id="CM056741">
    <property type="protein sequence ID" value="KAJ8686280.1"/>
    <property type="molecule type" value="Genomic_DNA"/>
</dbReference>
<gene>
    <name evidence="1" type="ORF">QAD02_022074</name>
</gene>
<protein>
    <submittedName>
        <fullName evidence="1">Uncharacterized protein</fullName>
    </submittedName>
</protein>
<accession>A0ACC2PWU4</accession>
<organism evidence="1 2">
    <name type="scientific">Eretmocerus hayati</name>
    <dbReference type="NCBI Taxonomy" id="131215"/>
    <lineage>
        <taxon>Eukaryota</taxon>
        <taxon>Metazoa</taxon>
        <taxon>Ecdysozoa</taxon>
        <taxon>Arthropoda</taxon>
        <taxon>Hexapoda</taxon>
        <taxon>Insecta</taxon>
        <taxon>Pterygota</taxon>
        <taxon>Neoptera</taxon>
        <taxon>Endopterygota</taxon>
        <taxon>Hymenoptera</taxon>
        <taxon>Apocrita</taxon>
        <taxon>Proctotrupomorpha</taxon>
        <taxon>Chalcidoidea</taxon>
        <taxon>Aphelinidae</taxon>
        <taxon>Aphelininae</taxon>
        <taxon>Eretmocerus</taxon>
    </lineage>
</organism>